<organism evidence="1 2">
    <name type="scientific">Antrodiella citrinella</name>
    <dbReference type="NCBI Taxonomy" id="2447956"/>
    <lineage>
        <taxon>Eukaryota</taxon>
        <taxon>Fungi</taxon>
        <taxon>Dikarya</taxon>
        <taxon>Basidiomycota</taxon>
        <taxon>Agaricomycotina</taxon>
        <taxon>Agaricomycetes</taxon>
        <taxon>Polyporales</taxon>
        <taxon>Steccherinaceae</taxon>
        <taxon>Antrodiella</taxon>
    </lineage>
</organism>
<evidence type="ECO:0000313" key="1">
    <source>
        <dbReference type="EMBL" id="THH28639.1"/>
    </source>
</evidence>
<evidence type="ECO:0000313" key="2">
    <source>
        <dbReference type="Proteomes" id="UP000308730"/>
    </source>
</evidence>
<comment type="caution">
    <text evidence="1">The sequence shown here is derived from an EMBL/GenBank/DDBJ whole genome shotgun (WGS) entry which is preliminary data.</text>
</comment>
<keyword evidence="2" id="KW-1185">Reference proteome</keyword>
<name>A0A4S4MRH1_9APHY</name>
<dbReference type="EMBL" id="SGPM01000166">
    <property type="protein sequence ID" value="THH28639.1"/>
    <property type="molecule type" value="Genomic_DNA"/>
</dbReference>
<dbReference type="Proteomes" id="UP000308730">
    <property type="component" value="Unassembled WGS sequence"/>
</dbReference>
<accession>A0A4S4MRH1</accession>
<reference evidence="1 2" key="1">
    <citation type="submission" date="2019-02" db="EMBL/GenBank/DDBJ databases">
        <title>Genome sequencing of the rare red list fungi Antrodiella citrinella (Flaviporus citrinellus).</title>
        <authorList>
            <person name="Buettner E."/>
            <person name="Kellner H."/>
        </authorList>
    </citation>
    <scope>NUCLEOTIDE SEQUENCE [LARGE SCALE GENOMIC DNA]</scope>
    <source>
        <strain evidence="1 2">DSM 108506</strain>
    </source>
</reference>
<protein>
    <submittedName>
        <fullName evidence="1">Uncharacterized protein</fullName>
    </submittedName>
</protein>
<sequence>MSGPTELQTIPHVQFLAKVIEADPELADLVVIGNHGHLLAVANKGVLTVSLDRFVGVAEIDPEFKGVAHFRGPSLPPFGSAGTFEVAFSKTTCIFTVKSRTQDILFDWEGGGIALGMPPCAKGHWHRRG</sequence>
<proteinExistence type="predicted"/>
<dbReference type="AlphaFoldDB" id="A0A4S4MRH1"/>
<gene>
    <name evidence="1" type="ORF">EUX98_g5544</name>
</gene>